<evidence type="ECO:0008006" key="4">
    <source>
        <dbReference type="Google" id="ProtNLM"/>
    </source>
</evidence>
<proteinExistence type="predicted"/>
<dbReference type="Proteomes" id="UP000594261">
    <property type="component" value="Chromosome 3"/>
</dbReference>
<reference evidence="2" key="2">
    <citation type="submission" date="2021-01" db="UniProtKB">
        <authorList>
            <consortium name="EnsemblPlants"/>
        </authorList>
    </citation>
    <scope>IDENTIFICATION</scope>
</reference>
<name>A0A7N2L6H5_QUELO</name>
<dbReference type="Gene3D" id="3.60.10.10">
    <property type="entry name" value="Endonuclease/exonuclease/phosphatase"/>
    <property type="match status" value="1"/>
</dbReference>
<evidence type="ECO:0000256" key="1">
    <source>
        <dbReference type="SAM" id="MobiDB-lite"/>
    </source>
</evidence>
<evidence type="ECO:0000313" key="2">
    <source>
        <dbReference type="EnsemblPlants" id="QL03p038298:mrna"/>
    </source>
</evidence>
<organism evidence="2 3">
    <name type="scientific">Quercus lobata</name>
    <name type="common">Valley oak</name>
    <dbReference type="NCBI Taxonomy" id="97700"/>
    <lineage>
        <taxon>Eukaryota</taxon>
        <taxon>Viridiplantae</taxon>
        <taxon>Streptophyta</taxon>
        <taxon>Embryophyta</taxon>
        <taxon>Tracheophyta</taxon>
        <taxon>Spermatophyta</taxon>
        <taxon>Magnoliopsida</taxon>
        <taxon>eudicotyledons</taxon>
        <taxon>Gunneridae</taxon>
        <taxon>Pentapetalae</taxon>
        <taxon>rosids</taxon>
        <taxon>fabids</taxon>
        <taxon>Fagales</taxon>
        <taxon>Fagaceae</taxon>
        <taxon>Quercus</taxon>
    </lineage>
</organism>
<dbReference type="Gramene" id="QL03p038298:mrna">
    <property type="protein sequence ID" value="QL03p038298:mrna"/>
    <property type="gene ID" value="QL03p038298"/>
</dbReference>
<accession>A0A7N2L6H5</accession>
<dbReference type="EnsemblPlants" id="QL03p038298:mrna">
    <property type="protein sequence ID" value="QL03p038298:mrna"/>
    <property type="gene ID" value="QL03p038298"/>
</dbReference>
<protein>
    <recommendedName>
        <fullName evidence="4">Reverse transcriptase</fullName>
    </recommendedName>
</protein>
<dbReference type="SUPFAM" id="SSF56219">
    <property type="entry name" value="DNase I-like"/>
    <property type="match status" value="1"/>
</dbReference>
<dbReference type="InterPro" id="IPR036691">
    <property type="entry name" value="Endo/exonu/phosph_ase_sf"/>
</dbReference>
<evidence type="ECO:0000313" key="3">
    <source>
        <dbReference type="Proteomes" id="UP000594261"/>
    </source>
</evidence>
<dbReference type="EMBL" id="LRBV02000003">
    <property type="status" value="NOT_ANNOTATED_CDS"/>
    <property type="molecule type" value="Genomic_DNA"/>
</dbReference>
<feature type="region of interest" description="Disordered" evidence="1">
    <location>
        <begin position="26"/>
        <end position="45"/>
    </location>
</feature>
<sequence length="643" mass="72339">MIVGGFDWVRLDLGLEKEMASPAFSRKAKPIRSEKTPQSSPCSRPAVASFTPLGLLSFSNSRTSTVSGLIPITTPMSLSVFSIPKSSRSGVAFSIGISELVGGEYGLWICASPYVGDGVNVMCNGKNTERKVVKEGENHGKIFNEVQCNDEWELHKFDSEAAKNNGEGVINTRATFADEGSAVSHLPPILIDHVHHHVSIPNPASSPSDQCSKESPCGRVGQTWKRIIHPKYGELEQGNAPSLKRPLDADEELNYQKKKCVVSQDEEEADYGIVEATKSFLPWLCAGDFNEITKSHEKLGGRLRPHQQMQDFRDILDECGFIDLGFVGNKFTWYKNFSNGHTIWERLDRAVSAQSWLSLFPAVGTSDHKPIIIHPMGIPDRKNRPWHFEQVWLEDKGCHEIVHSAWRSDYGTSPMDKVVGKIRKCQSSLKWWRKKSFGNVTHQLIEKKKMLKQAETVAVQGGNVEIVHQLKYEIQRLLLVEEKLWQQRSKSHWIKSGDKNTSFFHNRASQRYRRNTIHGLLNARGEMCCGDEKHVSRKATDEMNAFLGRDFNKEEVELALSQMAPLKAPRPDGLPPIFFQHYWGEIGGDVVEAVCSCRNLGHIPAEINHTYITLVPKVKSPDQLGLWISLASSHQKHIILPRN</sequence>
<dbReference type="PANTHER" id="PTHR33710:SF62">
    <property type="entry name" value="DUF4283 DOMAIN PROTEIN"/>
    <property type="match status" value="1"/>
</dbReference>
<dbReference type="PANTHER" id="PTHR33710">
    <property type="entry name" value="BNAC02G09200D PROTEIN"/>
    <property type="match status" value="1"/>
</dbReference>
<reference evidence="2 3" key="1">
    <citation type="journal article" date="2016" name="G3 (Bethesda)">
        <title>First Draft Assembly and Annotation of the Genome of a California Endemic Oak Quercus lobata Nee (Fagaceae).</title>
        <authorList>
            <person name="Sork V.L."/>
            <person name="Fitz-Gibbon S.T."/>
            <person name="Puiu D."/>
            <person name="Crepeau M."/>
            <person name="Gugger P.F."/>
            <person name="Sherman R."/>
            <person name="Stevens K."/>
            <person name="Langley C.H."/>
            <person name="Pellegrini M."/>
            <person name="Salzberg S.L."/>
        </authorList>
    </citation>
    <scope>NUCLEOTIDE SEQUENCE [LARGE SCALE GENOMIC DNA]</scope>
    <source>
        <strain evidence="2 3">cv. SW786</strain>
    </source>
</reference>
<dbReference type="AlphaFoldDB" id="A0A7N2L6H5"/>
<keyword evidence="3" id="KW-1185">Reference proteome</keyword>
<dbReference type="InParanoid" id="A0A7N2L6H5"/>